<dbReference type="SUPFAM" id="SSF52833">
    <property type="entry name" value="Thioredoxin-like"/>
    <property type="match status" value="1"/>
</dbReference>
<feature type="domain" description="Thioredoxin" evidence="2">
    <location>
        <begin position="386"/>
        <end position="533"/>
    </location>
</feature>
<sequence>MKKRNIFFFLALLCLFGKDLYGQEVAGHPPVPSAAEGAPVVVYGTVRADHEPDPIELTLFQFYTFNSRYAPGAQNVTLDYRQGNMMEGRTPNEKIFEYTFTDLKNLAYLSLSFGNDHSFLDRFAVLPGDTIEIYIDRRFSAIYFAGNASERMELQHNIALLDSREKIFRQPVMVSAAPEKILADPRFAERYEAHGKNGLRRMVFIEPGEGEINRLKSNYPLEEDLLTIQKMDLVMNSGLDDGLKAVLTDNITASRFSSYLTLVNGTFQSANLRRDSVQLDRLKELIRNRMQENITTLLGKTWHPDAIGPVDLFSQWANLVRKVEDISRYEAILQITSPQIRDRVAVDYFYNQYEFEDNAQIQLEDYLNYTADPFGERVLQNLLALRKEGSKLKYFEFMDESGHLYDTGKLLGKVTLLDFYIGGCGASKGFFEKAVLPLVQHYGDREDFQVITVSADRDETLWKESIQTGYYTSSSTVNLFTNDMAHAHPFLVNYGISGFPSKMVIGSDGRILKSAGIPGSYEALKNIIDRALNRSDQTYH</sequence>
<organism evidence="3 4">
    <name type="scientific">Anditalea andensis</name>
    <dbReference type="NCBI Taxonomy" id="1048983"/>
    <lineage>
        <taxon>Bacteria</taxon>
        <taxon>Pseudomonadati</taxon>
        <taxon>Bacteroidota</taxon>
        <taxon>Cytophagia</taxon>
        <taxon>Cytophagales</taxon>
        <taxon>Cytophagaceae</taxon>
        <taxon>Anditalea</taxon>
    </lineage>
</organism>
<dbReference type="Gene3D" id="3.40.30.10">
    <property type="entry name" value="Glutaredoxin"/>
    <property type="match status" value="1"/>
</dbReference>
<dbReference type="PROSITE" id="PS50302">
    <property type="entry name" value="PUM"/>
    <property type="match status" value="1"/>
</dbReference>
<keyword evidence="4" id="KW-1185">Reference proteome</keyword>
<comment type="caution">
    <text evidence="3">The sequence shown here is derived from an EMBL/GenBank/DDBJ whole genome shotgun (WGS) entry which is preliminary data.</text>
</comment>
<dbReference type="AlphaFoldDB" id="A0A074KNW4"/>
<dbReference type="Proteomes" id="UP000027821">
    <property type="component" value="Unassembled WGS sequence"/>
</dbReference>
<dbReference type="InterPro" id="IPR036249">
    <property type="entry name" value="Thioredoxin-like_sf"/>
</dbReference>
<dbReference type="Pfam" id="PF13905">
    <property type="entry name" value="Thioredoxin_8"/>
    <property type="match status" value="1"/>
</dbReference>
<protein>
    <recommendedName>
        <fullName evidence="2">Thioredoxin domain-containing protein</fullName>
    </recommendedName>
</protein>
<evidence type="ECO:0000256" key="1">
    <source>
        <dbReference type="ARBA" id="ARBA00022737"/>
    </source>
</evidence>
<evidence type="ECO:0000313" key="4">
    <source>
        <dbReference type="Proteomes" id="UP000027821"/>
    </source>
</evidence>
<name>A0A074KNW4_9BACT</name>
<gene>
    <name evidence="3" type="ORF">EL17_24130</name>
</gene>
<dbReference type="RefSeq" id="WP_035080061.1">
    <property type="nucleotide sequence ID" value="NZ_JMIH01000058.1"/>
</dbReference>
<dbReference type="STRING" id="1048983.EL17_24130"/>
<dbReference type="OrthoDB" id="9815205at2"/>
<dbReference type="GO" id="GO:0003723">
    <property type="term" value="F:RNA binding"/>
    <property type="evidence" value="ECO:0007669"/>
    <property type="project" value="InterPro"/>
</dbReference>
<dbReference type="InterPro" id="IPR012336">
    <property type="entry name" value="Thioredoxin-like_fold"/>
</dbReference>
<evidence type="ECO:0000313" key="3">
    <source>
        <dbReference type="EMBL" id="KEO71601.1"/>
    </source>
</evidence>
<dbReference type="PROSITE" id="PS51352">
    <property type="entry name" value="THIOREDOXIN_2"/>
    <property type="match status" value="1"/>
</dbReference>
<dbReference type="InterPro" id="IPR001313">
    <property type="entry name" value="Pumilio_RNA-bd_rpt"/>
</dbReference>
<dbReference type="EMBL" id="JMIH01000058">
    <property type="protein sequence ID" value="KEO71601.1"/>
    <property type="molecule type" value="Genomic_DNA"/>
</dbReference>
<proteinExistence type="predicted"/>
<dbReference type="InterPro" id="IPR013766">
    <property type="entry name" value="Thioredoxin_domain"/>
</dbReference>
<reference evidence="3 4" key="1">
    <citation type="submission" date="2014-04" db="EMBL/GenBank/DDBJ databases">
        <title>Characterization and application of a salt tolerant electro-active bacterium.</title>
        <authorList>
            <person name="Yang L."/>
            <person name="Wei S."/>
            <person name="Tay Q.X.M."/>
        </authorList>
    </citation>
    <scope>NUCLEOTIDE SEQUENCE [LARGE SCALE GENOMIC DNA]</scope>
    <source>
        <strain evidence="3 4">LY1</strain>
    </source>
</reference>
<keyword evidence="1" id="KW-0677">Repeat</keyword>
<evidence type="ECO:0000259" key="2">
    <source>
        <dbReference type="PROSITE" id="PS51352"/>
    </source>
</evidence>
<accession>A0A074KNW4</accession>
<dbReference type="eggNOG" id="COG0526">
    <property type="taxonomic scope" value="Bacteria"/>
</dbReference>